<feature type="domain" description="GGDEF" evidence="2">
    <location>
        <begin position="225"/>
        <end position="358"/>
    </location>
</feature>
<sequence length="619" mass="68989">MLSPELQFSQQWRLAAEGGTIDSERLMDLVVGAYRDYQTEIRLAEEAMGKMRSVHQATTADLDFRLAAAKARNALLQNVLDNAPVGISLFDRNGTLVACNKQFCQHLGLPSASVQPGVNFETLRPLVKGTESMRSALLPQASETTQPQRTEFREWEMDDGRIIHVVLTFLPDGQCVAIHQDATKERKAGDRLREIALRDPLTNLANRLAFRQQLEERLAGLKDGEKLALLQLNLDFFKTINDTMGASTGDEVLKLAAERLVECLGPQDVVARLGSDEFVIIQTKARQPEGSTDLAHAIIDQLGHPFSVDGKQILLSTSIGIVIAPDYGQQLDILLRSAGMALARAKSEGRKTLRYFKPEMDARQQARRELEADLRKAVQNGEFELYYQPIYDLHREKVSTLEALLRWNHPQRGRVSPADFIPLAEEMGLIVDLGRWVLYQACLDAAQWPEEVKVSVNVSAIQFKSADLFGDIVSALAVAGLPPERLDLEITESVIIQNRDQTLALLHDLKFHGVSISMDDFGTGYSSLSYLRSFPFDKIKIDKSFVDDIAENQQALALIRAIIFLGKTLGMAITVEGVETSEQFSLLQKEACDEIQGYYVNAPRPVSEAQAMMEFYPAE</sequence>
<dbReference type="Gene3D" id="3.30.70.270">
    <property type="match status" value="1"/>
</dbReference>
<dbReference type="InterPro" id="IPR043128">
    <property type="entry name" value="Rev_trsase/Diguanyl_cyclase"/>
</dbReference>
<dbReference type="EMBL" id="QFBC01000001">
    <property type="protein sequence ID" value="PWE58426.1"/>
    <property type="molecule type" value="Genomic_DNA"/>
</dbReference>
<organism evidence="3 4">
    <name type="scientific">Metarhizobium album</name>
    <dbReference type="NCBI Taxonomy" id="2182425"/>
    <lineage>
        <taxon>Bacteria</taxon>
        <taxon>Pseudomonadati</taxon>
        <taxon>Pseudomonadota</taxon>
        <taxon>Alphaproteobacteria</taxon>
        <taxon>Hyphomicrobiales</taxon>
        <taxon>Rhizobiaceae</taxon>
        <taxon>Metarhizobium</taxon>
    </lineage>
</organism>
<dbReference type="CDD" id="cd01948">
    <property type="entry name" value="EAL"/>
    <property type="match status" value="1"/>
</dbReference>
<dbReference type="PANTHER" id="PTHR44757:SF2">
    <property type="entry name" value="BIOFILM ARCHITECTURE MAINTENANCE PROTEIN MBAA"/>
    <property type="match status" value="1"/>
</dbReference>
<dbReference type="InterPro" id="IPR052155">
    <property type="entry name" value="Biofilm_reg_signaling"/>
</dbReference>
<dbReference type="SMART" id="SM00267">
    <property type="entry name" value="GGDEF"/>
    <property type="match status" value="1"/>
</dbReference>
<dbReference type="PANTHER" id="PTHR44757">
    <property type="entry name" value="DIGUANYLATE CYCLASE DGCP"/>
    <property type="match status" value="1"/>
</dbReference>
<dbReference type="SUPFAM" id="SSF55785">
    <property type="entry name" value="PYP-like sensor domain (PAS domain)"/>
    <property type="match status" value="1"/>
</dbReference>
<evidence type="ECO:0000313" key="4">
    <source>
        <dbReference type="Proteomes" id="UP000245252"/>
    </source>
</evidence>
<dbReference type="SMART" id="SM00052">
    <property type="entry name" value="EAL"/>
    <property type="match status" value="1"/>
</dbReference>
<dbReference type="SUPFAM" id="SSF141868">
    <property type="entry name" value="EAL domain-like"/>
    <property type="match status" value="1"/>
</dbReference>
<dbReference type="PROSITE" id="PS50883">
    <property type="entry name" value="EAL"/>
    <property type="match status" value="1"/>
</dbReference>
<feature type="domain" description="EAL" evidence="1">
    <location>
        <begin position="367"/>
        <end position="617"/>
    </location>
</feature>
<protein>
    <submittedName>
        <fullName evidence="3">Diguanylate cyclase</fullName>
    </submittedName>
</protein>
<accession>A0A2U2DYP3</accession>
<dbReference type="SUPFAM" id="SSF55073">
    <property type="entry name" value="Nucleotide cyclase"/>
    <property type="match status" value="1"/>
</dbReference>
<dbReference type="Pfam" id="PF00990">
    <property type="entry name" value="GGDEF"/>
    <property type="match status" value="1"/>
</dbReference>
<dbReference type="InterPro" id="IPR029787">
    <property type="entry name" value="Nucleotide_cyclase"/>
</dbReference>
<dbReference type="InterPro" id="IPR001633">
    <property type="entry name" value="EAL_dom"/>
</dbReference>
<gene>
    <name evidence="3" type="ORF">DEM27_03585</name>
</gene>
<evidence type="ECO:0000259" key="2">
    <source>
        <dbReference type="PROSITE" id="PS50887"/>
    </source>
</evidence>
<dbReference type="PROSITE" id="PS50887">
    <property type="entry name" value="GGDEF"/>
    <property type="match status" value="1"/>
</dbReference>
<evidence type="ECO:0000313" key="3">
    <source>
        <dbReference type="EMBL" id="PWE58426.1"/>
    </source>
</evidence>
<keyword evidence="4" id="KW-1185">Reference proteome</keyword>
<comment type="caution">
    <text evidence="3">The sequence shown here is derived from an EMBL/GenBank/DDBJ whole genome shotgun (WGS) entry which is preliminary data.</text>
</comment>
<dbReference type="Pfam" id="PF00563">
    <property type="entry name" value="EAL"/>
    <property type="match status" value="1"/>
</dbReference>
<dbReference type="Proteomes" id="UP000245252">
    <property type="component" value="Unassembled WGS sequence"/>
</dbReference>
<dbReference type="InterPro" id="IPR000160">
    <property type="entry name" value="GGDEF_dom"/>
</dbReference>
<dbReference type="FunFam" id="3.20.20.450:FF:000001">
    <property type="entry name" value="Cyclic di-GMP phosphodiesterase yahA"/>
    <property type="match status" value="1"/>
</dbReference>
<dbReference type="InterPro" id="IPR035965">
    <property type="entry name" value="PAS-like_dom_sf"/>
</dbReference>
<dbReference type="OrthoDB" id="9814202at2"/>
<dbReference type="NCBIfam" id="TIGR00254">
    <property type="entry name" value="GGDEF"/>
    <property type="match status" value="1"/>
</dbReference>
<dbReference type="Gene3D" id="3.30.450.20">
    <property type="entry name" value="PAS domain"/>
    <property type="match status" value="1"/>
</dbReference>
<reference evidence="3 4" key="1">
    <citation type="submission" date="2018-05" db="EMBL/GenBank/DDBJ databases">
        <title>The draft genome of strain NS-104.</title>
        <authorList>
            <person name="Hang P."/>
            <person name="Jiang J."/>
        </authorList>
    </citation>
    <scope>NUCLEOTIDE SEQUENCE [LARGE SCALE GENOMIC DNA]</scope>
    <source>
        <strain evidence="3 4">NS-104</strain>
    </source>
</reference>
<evidence type="ECO:0000259" key="1">
    <source>
        <dbReference type="PROSITE" id="PS50883"/>
    </source>
</evidence>
<dbReference type="Pfam" id="PF12860">
    <property type="entry name" value="PAS_7"/>
    <property type="match status" value="1"/>
</dbReference>
<dbReference type="Gene3D" id="3.20.20.450">
    <property type="entry name" value="EAL domain"/>
    <property type="match status" value="1"/>
</dbReference>
<dbReference type="InterPro" id="IPR035919">
    <property type="entry name" value="EAL_sf"/>
</dbReference>
<dbReference type="AlphaFoldDB" id="A0A2U2DYP3"/>
<proteinExistence type="predicted"/>
<name>A0A2U2DYP3_9HYPH</name>
<dbReference type="CDD" id="cd01949">
    <property type="entry name" value="GGDEF"/>
    <property type="match status" value="1"/>
</dbReference>